<reference evidence="9 10" key="1">
    <citation type="submission" date="2016-11" db="EMBL/GenBank/DDBJ databases">
        <title>Mixed transmission modes and dynamic genome evolution in an obligate animal-bacterial symbiosis.</title>
        <authorList>
            <person name="Russell S.L."/>
            <person name="Corbett-Detig R.B."/>
            <person name="Cavanaugh C.M."/>
        </authorList>
    </citation>
    <scope>NUCLEOTIDE SEQUENCE [LARGE SCALE GENOMIC DNA]</scope>
    <source>
        <strain evidence="9">Se-Cadez</strain>
    </source>
</reference>
<keyword evidence="4 7" id="KW-0489">Methyltransferase</keyword>
<evidence type="ECO:0000256" key="7">
    <source>
        <dbReference type="HAMAP-Rule" id="MF_01007"/>
    </source>
</evidence>
<comment type="similarity">
    <text evidence="1 7">Belongs to the methyltransferase superfamily. RsmH family.</text>
</comment>
<dbReference type="HAMAP" id="MF_01007">
    <property type="entry name" value="16SrRNA_methyltr_H"/>
    <property type="match status" value="1"/>
</dbReference>
<dbReference type="PANTHER" id="PTHR11265">
    <property type="entry name" value="S-ADENOSYL-METHYLTRANSFERASE MRAW"/>
    <property type="match status" value="1"/>
</dbReference>
<dbReference type="FunFam" id="1.10.150.170:FF:000001">
    <property type="entry name" value="Ribosomal RNA small subunit methyltransferase H"/>
    <property type="match status" value="1"/>
</dbReference>
<evidence type="ECO:0000313" key="10">
    <source>
        <dbReference type="Proteomes" id="UP000190896"/>
    </source>
</evidence>
<protein>
    <recommendedName>
        <fullName evidence="7">Ribosomal RNA small subunit methyltransferase H</fullName>
        <ecNumber evidence="7">2.1.1.199</ecNumber>
    </recommendedName>
    <alternativeName>
        <fullName evidence="7">16S rRNA m(4)C1402 methyltransferase</fullName>
    </alternativeName>
    <alternativeName>
        <fullName evidence="7">rRNA (cytosine-N(4)-)-methyltransferase RsmH</fullName>
    </alternativeName>
</protein>
<dbReference type="PANTHER" id="PTHR11265:SF0">
    <property type="entry name" value="12S RRNA N4-METHYLCYTIDINE METHYLTRANSFERASE"/>
    <property type="match status" value="1"/>
</dbReference>
<accession>A0A1T2KWR4</accession>
<keyword evidence="2 7" id="KW-0963">Cytoplasm</keyword>
<dbReference type="EMBL" id="MPRJ01000013">
    <property type="protein sequence ID" value="OOZ37283.1"/>
    <property type="molecule type" value="Genomic_DNA"/>
</dbReference>
<dbReference type="Gene3D" id="3.40.50.150">
    <property type="entry name" value="Vaccinia Virus protein VP39"/>
    <property type="match status" value="1"/>
</dbReference>
<name>A0A1T2KWR4_9GAMM</name>
<feature type="binding site" evidence="7">
    <location>
        <position position="81"/>
    </location>
    <ligand>
        <name>S-adenosyl-L-methionine</name>
        <dbReference type="ChEBI" id="CHEBI:59789"/>
    </ligand>
</feature>
<dbReference type="InterPro" id="IPR023397">
    <property type="entry name" value="SAM-dep_MeTrfase_MraW_recog"/>
</dbReference>
<dbReference type="RefSeq" id="WP_078486068.1">
    <property type="nucleotide sequence ID" value="NZ_MPRJ01000013.1"/>
</dbReference>
<dbReference type="GO" id="GO:0071424">
    <property type="term" value="F:rRNA (cytosine-N4-)-methyltransferase activity"/>
    <property type="evidence" value="ECO:0007669"/>
    <property type="project" value="UniProtKB-UniRule"/>
</dbReference>
<evidence type="ECO:0000256" key="4">
    <source>
        <dbReference type="ARBA" id="ARBA00022603"/>
    </source>
</evidence>
<dbReference type="SUPFAM" id="SSF53335">
    <property type="entry name" value="S-adenosyl-L-methionine-dependent methyltransferases"/>
    <property type="match status" value="1"/>
</dbReference>
<dbReference type="OrthoDB" id="9806637at2"/>
<dbReference type="Proteomes" id="UP000190896">
    <property type="component" value="Unassembled WGS sequence"/>
</dbReference>
<evidence type="ECO:0000313" key="9">
    <source>
        <dbReference type="EMBL" id="OOZ37283.1"/>
    </source>
</evidence>
<comment type="subcellular location">
    <subcellularLocation>
        <location evidence="7">Cytoplasm</location>
    </subcellularLocation>
</comment>
<comment type="function">
    <text evidence="7">Specifically methylates the N4 position of cytidine in position 1402 (C1402) of 16S rRNA.</text>
</comment>
<comment type="caution">
    <text evidence="9">The sequence shown here is derived from an EMBL/GenBank/DDBJ whole genome shotgun (WGS) entry which is preliminary data.</text>
</comment>
<dbReference type="InterPro" id="IPR029063">
    <property type="entry name" value="SAM-dependent_MTases_sf"/>
</dbReference>
<sequence>MADMSEHLPVLFNESLEALNIRPSGVYIDGTFGRGGHSDAILKALGPEGRLIAIDKDPDAIAAAEAAFGGDRRFVIEQGSFAMLETFAEKHQVVGRVDGLLLDQGVSSPQLDRPERGFSFLSDGPLDMRMDNSAGLSAAQWLAGAEADEIARVLKEYGEERFARRIARAIVAACQECAITTTRQLAEIIAAANPSHEKGKHPATRSFQAIRIHINKELEDLGACLDQALDVLAPGGRLAVISFHSLEDRIVKRFMRDGERGGQFPPGLPVTQDQLKPKLKRIGKAMRPSKEEVSENPRARSSVLRVAERLS</sequence>
<feature type="compositionally biased region" description="Basic and acidic residues" evidence="8">
    <location>
        <begin position="288"/>
        <end position="298"/>
    </location>
</feature>
<evidence type="ECO:0000256" key="5">
    <source>
        <dbReference type="ARBA" id="ARBA00022679"/>
    </source>
</evidence>
<feature type="binding site" evidence="7">
    <location>
        <position position="55"/>
    </location>
    <ligand>
        <name>S-adenosyl-L-methionine</name>
        <dbReference type="ChEBI" id="CHEBI:59789"/>
    </ligand>
</feature>
<dbReference type="EC" id="2.1.1.199" evidence="7"/>
<dbReference type="NCBIfam" id="TIGR00006">
    <property type="entry name" value="16S rRNA (cytosine(1402)-N(4))-methyltransferase RsmH"/>
    <property type="match status" value="1"/>
</dbReference>
<feature type="binding site" evidence="7">
    <location>
        <position position="110"/>
    </location>
    <ligand>
        <name>S-adenosyl-L-methionine</name>
        <dbReference type="ChEBI" id="CHEBI:59789"/>
    </ligand>
</feature>
<keyword evidence="3 7" id="KW-0698">rRNA processing</keyword>
<dbReference type="PIRSF" id="PIRSF004486">
    <property type="entry name" value="MraW"/>
    <property type="match status" value="1"/>
</dbReference>
<dbReference type="SUPFAM" id="SSF81799">
    <property type="entry name" value="Putative methyltransferase TM0872, insert domain"/>
    <property type="match status" value="1"/>
</dbReference>
<dbReference type="Gene3D" id="1.10.150.170">
    <property type="entry name" value="Putative methyltransferase TM0872, insert domain"/>
    <property type="match status" value="1"/>
</dbReference>
<gene>
    <name evidence="7" type="primary">rsmH</name>
    <name evidence="9" type="ORF">BOW51_03155</name>
</gene>
<dbReference type="Pfam" id="PF01795">
    <property type="entry name" value="Methyltransf_5"/>
    <property type="match status" value="1"/>
</dbReference>
<feature type="binding site" evidence="7">
    <location>
        <position position="103"/>
    </location>
    <ligand>
        <name>S-adenosyl-L-methionine</name>
        <dbReference type="ChEBI" id="CHEBI:59789"/>
    </ligand>
</feature>
<evidence type="ECO:0000256" key="2">
    <source>
        <dbReference type="ARBA" id="ARBA00022490"/>
    </source>
</evidence>
<comment type="catalytic activity">
    <reaction evidence="7">
        <text>cytidine(1402) in 16S rRNA + S-adenosyl-L-methionine = N(4)-methylcytidine(1402) in 16S rRNA + S-adenosyl-L-homocysteine + H(+)</text>
        <dbReference type="Rhea" id="RHEA:42928"/>
        <dbReference type="Rhea" id="RHEA-COMP:10286"/>
        <dbReference type="Rhea" id="RHEA-COMP:10287"/>
        <dbReference type="ChEBI" id="CHEBI:15378"/>
        <dbReference type="ChEBI" id="CHEBI:57856"/>
        <dbReference type="ChEBI" id="CHEBI:59789"/>
        <dbReference type="ChEBI" id="CHEBI:74506"/>
        <dbReference type="ChEBI" id="CHEBI:82748"/>
        <dbReference type="EC" id="2.1.1.199"/>
    </reaction>
</comment>
<organism evidence="9 10">
    <name type="scientific">Solemya velesiana gill symbiont</name>
    <dbReference type="NCBI Taxonomy" id="1918948"/>
    <lineage>
        <taxon>Bacteria</taxon>
        <taxon>Pseudomonadati</taxon>
        <taxon>Pseudomonadota</taxon>
        <taxon>Gammaproteobacteria</taxon>
        <taxon>sulfur-oxidizing symbionts</taxon>
    </lineage>
</organism>
<evidence type="ECO:0000256" key="8">
    <source>
        <dbReference type="SAM" id="MobiDB-lite"/>
    </source>
</evidence>
<keyword evidence="5 7" id="KW-0808">Transferase</keyword>
<evidence type="ECO:0000256" key="1">
    <source>
        <dbReference type="ARBA" id="ARBA00010396"/>
    </source>
</evidence>
<feature type="binding site" evidence="7">
    <location>
        <begin position="35"/>
        <end position="37"/>
    </location>
    <ligand>
        <name>S-adenosyl-L-methionine</name>
        <dbReference type="ChEBI" id="CHEBI:59789"/>
    </ligand>
</feature>
<feature type="region of interest" description="Disordered" evidence="8">
    <location>
        <begin position="258"/>
        <end position="311"/>
    </location>
</feature>
<dbReference type="GO" id="GO:0005737">
    <property type="term" value="C:cytoplasm"/>
    <property type="evidence" value="ECO:0007669"/>
    <property type="project" value="UniProtKB-SubCell"/>
</dbReference>
<keyword evidence="6 7" id="KW-0949">S-adenosyl-L-methionine</keyword>
<evidence type="ECO:0000256" key="3">
    <source>
        <dbReference type="ARBA" id="ARBA00022552"/>
    </source>
</evidence>
<dbReference type="GO" id="GO:0070475">
    <property type="term" value="P:rRNA base methylation"/>
    <property type="evidence" value="ECO:0007669"/>
    <property type="project" value="UniProtKB-UniRule"/>
</dbReference>
<evidence type="ECO:0000256" key="6">
    <source>
        <dbReference type="ARBA" id="ARBA00022691"/>
    </source>
</evidence>
<dbReference type="InterPro" id="IPR002903">
    <property type="entry name" value="RsmH"/>
</dbReference>
<dbReference type="AlphaFoldDB" id="A0A1T2KWR4"/>
<proteinExistence type="inferred from homology"/>
<keyword evidence="10" id="KW-1185">Reference proteome</keyword>